<feature type="compositionally biased region" description="Polar residues" evidence="1">
    <location>
        <begin position="96"/>
        <end position="124"/>
    </location>
</feature>
<dbReference type="OrthoDB" id="491020at2"/>
<sequence>MSETAIKEKRELRLFVPSDLDDYGLNPFEFRLYARICRRAGKDGKASESVPNMAAACHITVNRARKVLQLLEQAGLIESIERPGNSTLRRPRPQSEWVQPQRLQELRSLSTSAKNNRGNKNSTSTKLDSTLPPKLTPLPLSNLTDEGIPSKGNPNKVSSFPPLTPQHEPIGEEIEKTKQVVLDNEARSPLALHSAQSLSEHLTQLVQSTLVPIFSSLVVEAKMLLAEAVQSASPRVSRSKVRNKDSTRITHCPSPLFTHVLEELAILIDEPVENLQANSNLSAALEQYPDNVEGALLYFKQALVTWKNKPGLGLFISAVRKGSKPSPTKPGGGWKEWADEAVRRCLMEYSQAYNGDIAIYFVNGAQRLWSEVRNLSWSEIEAIAQTNCLEPNVA</sequence>
<organism evidence="2 3">
    <name type="scientific">Gloeocapsopsis dulcis AAB1 = 1H9</name>
    <dbReference type="NCBI Taxonomy" id="1433147"/>
    <lineage>
        <taxon>Bacteria</taxon>
        <taxon>Bacillati</taxon>
        <taxon>Cyanobacteriota</taxon>
        <taxon>Cyanophyceae</taxon>
        <taxon>Oscillatoriophycideae</taxon>
        <taxon>Chroococcales</taxon>
        <taxon>Chroococcaceae</taxon>
        <taxon>Gloeocapsopsis</taxon>
        <taxon>Gloeocapsopsis dulcis</taxon>
    </lineage>
</organism>
<dbReference type="EMBL" id="NAPY01000094">
    <property type="protein sequence ID" value="MUL39533.1"/>
    <property type="molecule type" value="Genomic_DNA"/>
</dbReference>
<evidence type="ECO:0000313" key="3">
    <source>
        <dbReference type="Proteomes" id="UP000441797"/>
    </source>
</evidence>
<evidence type="ECO:0000256" key="1">
    <source>
        <dbReference type="SAM" id="MobiDB-lite"/>
    </source>
</evidence>
<proteinExistence type="predicted"/>
<dbReference type="Pfam" id="PF13730">
    <property type="entry name" value="HTH_36"/>
    <property type="match status" value="1"/>
</dbReference>
<dbReference type="Proteomes" id="UP000441797">
    <property type="component" value="Unassembled WGS sequence"/>
</dbReference>
<reference evidence="2 3" key="1">
    <citation type="journal article" date="2019" name="Front. Microbiol.">
        <title>Genomic Features for Desiccation Tolerance and Sugar Biosynthesis in the Extremophile Gloeocapsopsis sp. UTEX B3054.</title>
        <authorList>
            <person name="Urrejola C."/>
            <person name="Alcorta J."/>
            <person name="Salas L."/>
            <person name="Vasquez M."/>
            <person name="Polz M.F."/>
            <person name="Vicuna R."/>
            <person name="Diez B."/>
        </authorList>
    </citation>
    <scope>NUCLEOTIDE SEQUENCE [LARGE SCALE GENOMIC DNA]</scope>
    <source>
        <strain evidence="2 3">1H9</strain>
    </source>
</reference>
<evidence type="ECO:0008006" key="4">
    <source>
        <dbReference type="Google" id="ProtNLM"/>
    </source>
</evidence>
<dbReference type="RefSeq" id="WP_155707520.1">
    <property type="nucleotide sequence ID" value="NZ_CAWPEY010000104.1"/>
</dbReference>
<comment type="caution">
    <text evidence="2">The sequence shown here is derived from an EMBL/GenBank/DDBJ whole genome shotgun (WGS) entry which is preliminary data.</text>
</comment>
<evidence type="ECO:0000313" key="2">
    <source>
        <dbReference type="EMBL" id="MUL39533.1"/>
    </source>
</evidence>
<feature type="region of interest" description="Disordered" evidence="1">
    <location>
        <begin position="82"/>
        <end position="138"/>
    </location>
</feature>
<accession>A0A6N8G2H2</accession>
<dbReference type="AlphaFoldDB" id="A0A6N8G2H2"/>
<gene>
    <name evidence="2" type="ORF">BWI75_25560</name>
</gene>
<keyword evidence="3" id="KW-1185">Reference proteome</keyword>
<protein>
    <recommendedName>
        <fullName evidence="4">Helix-turn-helix domain-containing protein</fullName>
    </recommendedName>
</protein>
<name>A0A6N8G2H2_9CHRO</name>
<feature type="compositionally biased region" description="Low complexity" evidence="1">
    <location>
        <begin position="125"/>
        <end position="138"/>
    </location>
</feature>